<feature type="binding site" evidence="2">
    <location>
        <position position="177"/>
    </location>
    <ligand>
        <name>2-oxoglutarate</name>
        <dbReference type="ChEBI" id="CHEBI:16810"/>
    </ligand>
</feature>
<feature type="binding site" evidence="2">
    <location>
        <position position="165"/>
    </location>
    <ligand>
        <name>2-oxoglutarate</name>
        <dbReference type="ChEBI" id="CHEBI:16810"/>
    </ligand>
</feature>
<evidence type="ECO:0000256" key="3">
    <source>
        <dbReference type="SAM" id="MobiDB-lite"/>
    </source>
</evidence>
<dbReference type="AlphaFoldDB" id="A0A1I8FP18"/>
<proteinExistence type="predicted"/>
<dbReference type="PANTHER" id="PTHR31573">
    <property type="entry name" value="ALPHA-KETOGLUTARATE-DEPENDENT DIOXYGENASE ALKB HOMOLOG 2"/>
    <property type="match status" value="1"/>
</dbReference>
<organism evidence="5 6">
    <name type="scientific">Macrostomum lignano</name>
    <dbReference type="NCBI Taxonomy" id="282301"/>
    <lineage>
        <taxon>Eukaryota</taxon>
        <taxon>Metazoa</taxon>
        <taxon>Spiralia</taxon>
        <taxon>Lophotrochozoa</taxon>
        <taxon>Platyhelminthes</taxon>
        <taxon>Rhabditophora</taxon>
        <taxon>Macrostomorpha</taxon>
        <taxon>Macrostomida</taxon>
        <taxon>Macrostomidae</taxon>
        <taxon>Macrostomum</taxon>
    </lineage>
</organism>
<dbReference type="WBParaSite" id="maker-unitig_41621-snap-gene-0.2-mRNA-1">
    <property type="protein sequence ID" value="maker-unitig_41621-snap-gene-0.2-mRNA-1"/>
    <property type="gene ID" value="maker-unitig_41621-snap-gene-0.2"/>
</dbReference>
<feature type="binding site" evidence="2">
    <location>
        <position position="167"/>
    </location>
    <ligand>
        <name>2-oxoglutarate</name>
        <dbReference type="ChEBI" id="CHEBI:16810"/>
    </ligand>
</feature>
<feature type="domain" description="Alpha-ketoglutarate-dependent dioxygenase AlkB-like" evidence="4">
    <location>
        <begin position="133"/>
        <end position="251"/>
    </location>
</feature>
<name>A0A1I8FP18_9PLAT</name>
<evidence type="ECO:0000259" key="4">
    <source>
        <dbReference type="Pfam" id="PF13532"/>
    </source>
</evidence>
<feature type="binding site" evidence="2">
    <location>
        <begin position="107"/>
        <end position="109"/>
    </location>
    <ligand>
        <name>substrate</name>
    </ligand>
</feature>
<reference evidence="6" key="1">
    <citation type="submission" date="2016-11" db="UniProtKB">
        <authorList>
            <consortium name="WormBaseParasite"/>
        </authorList>
    </citation>
    <scope>IDENTIFICATION</scope>
</reference>
<dbReference type="InterPro" id="IPR027450">
    <property type="entry name" value="AlkB-like"/>
</dbReference>
<dbReference type="GO" id="GO:0051747">
    <property type="term" value="F:cytosine C-5 DNA demethylase activity"/>
    <property type="evidence" value="ECO:0007669"/>
    <property type="project" value="TreeGrafter"/>
</dbReference>
<evidence type="ECO:0000256" key="1">
    <source>
        <dbReference type="ARBA" id="ARBA00001954"/>
    </source>
</evidence>
<dbReference type="InterPro" id="IPR032852">
    <property type="entry name" value="ALKBH2"/>
</dbReference>
<feature type="binding site" evidence="2">
    <location>
        <position position="245"/>
    </location>
    <ligand>
        <name>2-oxoglutarate</name>
        <dbReference type="ChEBI" id="CHEBI:16810"/>
    </ligand>
</feature>
<dbReference type="GO" id="GO:0035516">
    <property type="term" value="F:broad specificity oxidative DNA demethylase activity"/>
    <property type="evidence" value="ECO:0007669"/>
    <property type="project" value="TreeGrafter"/>
</dbReference>
<dbReference type="InterPro" id="IPR037151">
    <property type="entry name" value="AlkB-like_sf"/>
</dbReference>
<protein>
    <submittedName>
        <fullName evidence="6">2OG-FeII_Oxy_2 domain-containing protein</fullName>
    </submittedName>
</protein>
<dbReference type="Proteomes" id="UP000095280">
    <property type="component" value="Unplaced"/>
</dbReference>
<feature type="binding site" evidence="2">
    <location>
        <position position="249"/>
    </location>
    <ligand>
        <name>2-oxoglutarate</name>
        <dbReference type="ChEBI" id="CHEBI:16810"/>
    </ligand>
</feature>
<comment type="cofactor">
    <cofactor evidence="1">
        <name>Fe(2+)</name>
        <dbReference type="ChEBI" id="CHEBI:29033"/>
    </cofactor>
</comment>
<feature type="region of interest" description="Disordered" evidence="3">
    <location>
        <begin position="52"/>
        <end position="71"/>
    </location>
</feature>
<evidence type="ECO:0000256" key="2">
    <source>
        <dbReference type="PIRSR" id="PIRSR632852-1"/>
    </source>
</evidence>
<feature type="region of interest" description="Disordered" evidence="3">
    <location>
        <begin position="1"/>
        <end position="43"/>
    </location>
</feature>
<keyword evidence="5" id="KW-1185">Reference proteome</keyword>
<dbReference type="Pfam" id="PF13532">
    <property type="entry name" value="2OG-FeII_Oxy_2"/>
    <property type="match status" value="1"/>
</dbReference>
<dbReference type="Gene3D" id="2.60.120.590">
    <property type="entry name" value="Alpha-ketoglutarate-dependent dioxygenase AlkB-like"/>
    <property type="match status" value="1"/>
</dbReference>
<evidence type="ECO:0000313" key="6">
    <source>
        <dbReference type="WBParaSite" id="maker-unitig_41621-snap-gene-0.2-mRNA-1"/>
    </source>
</evidence>
<accession>A0A1I8FP18</accession>
<sequence length="253" mass="28086">SSTKKRKSDSDTEDDKAKASPPPSKAIATSCHSNDPMPVRNAEEAELRASKFGPVGQQQPQHRAAASCGSPTIRPTCPASWLAGCFRLLLERQVTYYGSDIAKVFVFGKWHPMPRQLCAYGDAGVAYTLFRVPAKPWLPSLAAIRDVLAADAKLGHVRFNFALVNRYATGDNYIGEHRDSEPDLDPLRPYLSLGAQRDFYFRQPKMGEKVQLALARARSLLRCTRQPTVTGCTPCPSGKRVQQPRINITFRRI</sequence>
<dbReference type="PANTHER" id="PTHR31573:SF1">
    <property type="entry name" value="DNA OXIDATIVE DEMETHYLASE ALKBH2"/>
    <property type="match status" value="1"/>
</dbReference>
<dbReference type="GO" id="GO:0008198">
    <property type="term" value="F:ferrous iron binding"/>
    <property type="evidence" value="ECO:0007669"/>
    <property type="project" value="TreeGrafter"/>
</dbReference>
<dbReference type="SUPFAM" id="SSF51197">
    <property type="entry name" value="Clavaminate synthase-like"/>
    <property type="match status" value="1"/>
</dbReference>
<dbReference type="GO" id="GO:0006307">
    <property type="term" value="P:DNA alkylation repair"/>
    <property type="evidence" value="ECO:0007669"/>
    <property type="project" value="TreeGrafter"/>
</dbReference>
<evidence type="ECO:0000313" key="5">
    <source>
        <dbReference type="Proteomes" id="UP000095280"/>
    </source>
</evidence>
<feature type="binding site" evidence="2">
    <location>
        <position position="251"/>
    </location>
    <ligand>
        <name>2-oxoglutarate</name>
        <dbReference type="ChEBI" id="CHEBI:16810"/>
    </ligand>
</feature>